<protein>
    <submittedName>
        <fullName evidence="2">Uncharacterized protein</fullName>
    </submittedName>
</protein>
<dbReference type="EMBL" id="LMZQ01000001">
    <property type="protein sequence ID" value="KRT17854.1"/>
    <property type="molecule type" value="Genomic_DNA"/>
</dbReference>
<gene>
    <name evidence="2" type="ORF">ASU31_00745</name>
</gene>
<dbReference type="Proteomes" id="UP000051950">
    <property type="component" value="Unassembled WGS sequence"/>
</dbReference>
<name>A0A0T5VVF6_9SPHI</name>
<evidence type="ECO:0000256" key="1">
    <source>
        <dbReference type="SAM" id="Phobius"/>
    </source>
</evidence>
<evidence type="ECO:0000313" key="3">
    <source>
        <dbReference type="Proteomes" id="UP000051950"/>
    </source>
</evidence>
<keyword evidence="1" id="KW-0472">Membrane</keyword>
<evidence type="ECO:0000313" key="2">
    <source>
        <dbReference type="EMBL" id="KRT17854.1"/>
    </source>
</evidence>
<organism evidence="2 3">
    <name type="scientific">Pedobacter ginsenosidimutans</name>
    <dbReference type="NCBI Taxonomy" id="687842"/>
    <lineage>
        <taxon>Bacteria</taxon>
        <taxon>Pseudomonadati</taxon>
        <taxon>Bacteroidota</taxon>
        <taxon>Sphingobacteriia</taxon>
        <taxon>Sphingobacteriales</taxon>
        <taxon>Sphingobacteriaceae</taxon>
        <taxon>Pedobacter</taxon>
    </lineage>
</organism>
<sequence>MVHQDNLLIYCLRGEIHIKACHIVKMSFLLIPVFCFTFERIQTTPVFKMKFFLLFSQLSICFCQLKAQSNACHSPAGWLYTDQQGTYGTPAVPNYLLDEESDRYLRLSGVYCATRSVVGTCYITYAPKPGTTVGNAASVYGEYVTFSLVQCGLDSYVVYLLLISGAIGTFFLRRKILLSA</sequence>
<keyword evidence="3" id="KW-1185">Reference proteome</keyword>
<keyword evidence="1" id="KW-1133">Transmembrane helix</keyword>
<feature type="transmembrane region" description="Helical" evidence="1">
    <location>
        <begin position="156"/>
        <end position="172"/>
    </location>
</feature>
<dbReference type="STRING" id="687842.ASU31_00745"/>
<dbReference type="AlphaFoldDB" id="A0A0T5VVF6"/>
<reference evidence="2 3" key="1">
    <citation type="submission" date="2015-11" db="EMBL/GenBank/DDBJ databases">
        <title>Sequence of Pedobacter ginsenosidimutans.</title>
        <authorList>
            <person name="Carson E."/>
            <person name="Keyser V."/>
            <person name="Newman J."/>
            <person name="Miller J."/>
        </authorList>
    </citation>
    <scope>NUCLEOTIDE SEQUENCE [LARGE SCALE GENOMIC DNA]</scope>
    <source>
        <strain evidence="2 3">KACC 14530</strain>
    </source>
</reference>
<proteinExistence type="predicted"/>
<accession>A0A0T5VVF6</accession>
<comment type="caution">
    <text evidence="2">The sequence shown here is derived from an EMBL/GenBank/DDBJ whole genome shotgun (WGS) entry which is preliminary data.</text>
</comment>
<keyword evidence="1" id="KW-0812">Transmembrane</keyword>